<dbReference type="STRING" id="443218.AS9A_4380"/>
<dbReference type="GO" id="GO:0005829">
    <property type="term" value="C:cytosol"/>
    <property type="evidence" value="ECO:0007669"/>
    <property type="project" value="TreeGrafter"/>
</dbReference>
<dbReference type="HOGENOM" id="CLU_066424_5_0_11"/>
<organism evidence="4 5">
    <name type="scientific">Hoyosella subflava (strain DSM 45089 / JCM 17490 / NBRC 109087 / DQS3-9A1)</name>
    <name type="common">Amycolicicoccus subflavus</name>
    <dbReference type="NCBI Taxonomy" id="443218"/>
    <lineage>
        <taxon>Bacteria</taxon>
        <taxon>Bacillati</taxon>
        <taxon>Actinomycetota</taxon>
        <taxon>Actinomycetes</taxon>
        <taxon>Mycobacteriales</taxon>
        <taxon>Hoyosellaceae</taxon>
        <taxon>Hoyosella</taxon>
    </lineage>
</organism>
<evidence type="ECO:0000259" key="3">
    <source>
        <dbReference type="PROSITE" id="PS51480"/>
    </source>
</evidence>
<dbReference type="eggNOG" id="COG1461">
    <property type="taxonomic scope" value="Bacteria"/>
</dbReference>
<keyword evidence="5" id="KW-1185">Reference proteome</keyword>
<dbReference type="SUPFAM" id="SSF101473">
    <property type="entry name" value="DhaL-like"/>
    <property type="match status" value="1"/>
</dbReference>
<evidence type="ECO:0000256" key="2">
    <source>
        <dbReference type="ARBA" id="ARBA00022777"/>
    </source>
</evidence>
<reference evidence="4 5" key="1">
    <citation type="journal article" date="2011" name="J. Bacteriol.">
        <title>Complete genome sequence of Amycolicicoccus subflavus DQS3-9A1T, an actinomycete isolated from crude oil-polluted soil.</title>
        <authorList>
            <person name="Cai M."/>
            <person name="Chen W.M."/>
            <person name="Nie Y."/>
            <person name="Chi C.Q."/>
            <person name="Wang Y.N."/>
            <person name="Tang Y.Q."/>
            <person name="Li G.Y."/>
            <person name="Wu X.L."/>
        </authorList>
    </citation>
    <scope>NUCLEOTIDE SEQUENCE [LARGE SCALE GENOMIC DNA]</scope>
    <source>
        <strain evidence="5">DSM 45089 / DQS3-9A1</strain>
    </source>
</reference>
<dbReference type="SMART" id="SM01120">
    <property type="entry name" value="Dak2"/>
    <property type="match status" value="1"/>
</dbReference>
<evidence type="ECO:0000313" key="4">
    <source>
        <dbReference type="EMBL" id="AEF42813.1"/>
    </source>
</evidence>
<gene>
    <name evidence="4" type="ordered locus">AS9A_4380</name>
</gene>
<dbReference type="Proteomes" id="UP000009235">
    <property type="component" value="Chromosome"/>
</dbReference>
<dbReference type="NCBIfam" id="TIGR02365">
    <property type="entry name" value="dha_L_ycgS"/>
    <property type="match status" value="1"/>
</dbReference>
<sequence length="225" mass="22722">MGCTSEHASTALGGLKMTITVTQLSSWLRIYAELINEHTEELTQLDSAIGDADHGTNMQRGTAAVLAAIDANPADDAAALFKTAGMALVSKVGGASGPLYGTFFIRAAASAGAVTELSSHDFAKLLHAGLEGVVARGKPEPGDKTMFDALAPAVEAVDDALDDGASLSDALAAAVTAANAGRDATIPMLARKGRASYLGERSVGHQDPGATSAALLITAAARAFG</sequence>
<proteinExistence type="predicted"/>
<evidence type="ECO:0000256" key="1">
    <source>
        <dbReference type="ARBA" id="ARBA00022679"/>
    </source>
</evidence>
<dbReference type="EMBL" id="CP002786">
    <property type="protein sequence ID" value="AEF42813.1"/>
    <property type="molecule type" value="Genomic_DNA"/>
</dbReference>
<dbReference type="InterPro" id="IPR012737">
    <property type="entry name" value="DhaK_L_YcgS"/>
</dbReference>
<dbReference type="InterPro" id="IPR050861">
    <property type="entry name" value="Dihydroxyacetone_Kinase"/>
</dbReference>
<protein>
    <submittedName>
        <fullName evidence="4">Dihydroxyacetone kinase, L subunit</fullName>
    </submittedName>
</protein>
<dbReference type="PANTHER" id="PTHR28629">
    <property type="entry name" value="TRIOKINASE/FMN CYCLASE"/>
    <property type="match status" value="1"/>
</dbReference>
<dbReference type="Pfam" id="PF02734">
    <property type="entry name" value="Dak2"/>
    <property type="match status" value="1"/>
</dbReference>
<dbReference type="InterPro" id="IPR036117">
    <property type="entry name" value="DhaL_dom_sf"/>
</dbReference>
<dbReference type="PROSITE" id="PS51480">
    <property type="entry name" value="DHAL"/>
    <property type="match status" value="1"/>
</dbReference>
<keyword evidence="1" id="KW-0808">Transferase</keyword>
<dbReference type="InterPro" id="IPR004007">
    <property type="entry name" value="DhaL_dom"/>
</dbReference>
<dbReference type="Gene3D" id="1.25.40.340">
    <property type="match status" value="1"/>
</dbReference>
<dbReference type="KEGG" id="asd:AS9A_4380"/>
<dbReference type="GO" id="GO:0019563">
    <property type="term" value="P:glycerol catabolic process"/>
    <property type="evidence" value="ECO:0007669"/>
    <property type="project" value="TreeGrafter"/>
</dbReference>
<name>F6EM32_HOYSD</name>
<dbReference type="GO" id="GO:0004371">
    <property type="term" value="F:glycerone kinase activity"/>
    <property type="evidence" value="ECO:0007669"/>
    <property type="project" value="InterPro"/>
</dbReference>
<dbReference type="AlphaFoldDB" id="F6EM32"/>
<feature type="domain" description="DhaL" evidence="3">
    <location>
        <begin position="22"/>
        <end position="222"/>
    </location>
</feature>
<accession>F6EM32</accession>
<dbReference type="PANTHER" id="PTHR28629:SF4">
    <property type="entry name" value="TRIOKINASE_FMN CYCLASE"/>
    <property type="match status" value="1"/>
</dbReference>
<evidence type="ECO:0000313" key="5">
    <source>
        <dbReference type="Proteomes" id="UP000009235"/>
    </source>
</evidence>
<keyword evidence="2 4" id="KW-0418">Kinase</keyword>
<dbReference type="FunFam" id="1.25.40.340:FF:000002">
    <property type="entry name" value="Dihydroxyacetone kinase, L subunit"/>
    <property type="match status" value="1"/>
</dbReference>